<dbReference type="STRING" id="42157.A0A182EDL8"/>
<name>A0A182EDL8_ONCOC</name>
<protein>
    <submittedName>
        <fullName evidence="4">Dynactin subunit 3</fullName>
    </submittedName>
</protein>
<dbReference type="AlphaFoldDB" id="A0A182EDL8"/>
<dbReference type="EMBL" id="UYRW01001842">
    <property type="protein sequence ID" value="VDK81291.1"/>
    <property type="molecule type" value="Genomic_DNA"/>
</dbReference>
<dbReference type="Proteomes" id="UP000271087">
    <property type="component" value="Unassembled WGS sequence"/>
</dbReference>
<feature type="coiled-coil region" evidence="1">
    <location>
        <begin position="148"/>
        <end position="175"/>
    </location>
</feature>
<sequence>MEDILEKRLSKLESRLGMQKQANFTNLNEELAFLRKKLSEAGCGFLLKIPVDILQKIIDLATGSDYLTLAEMKREIEFGHDLIIEQIKLLEEFQKDSEVVFKSEPIASVSHHLLALDIAEKEINESALDVQKHHINVADLKKNFVILLEQLNYQVLEWEGIVEKLEQEKQKSETKA</sequence>
<gene>
    <name evidence="2" type="ORF">NOO_LOCUS6169</name>
</gene>
<dbReference type="OrthoDB" id="5788161at2759"/>
<reference evidence="2 3" key="2">
    <citation type="submission" date="2018-08" db="EMBL/GenBank/DDBJ databases">
        <authorList>
            <person name="Laetsch R D."/>
            <person name="Stevens L."/>
            <person name="Kumar S."/>
            <person name="Blaxter L. M."/>
        </authorList>
    </citation>
    <scope>NUCLEOTIDE SEQUENCE [LARGE SCALE GENOMIC DNA]</scope>
</reference>
<reference evidence="4" key="1">
    <citation type="submission" date="2016-06" db="UniProtKB">
        <authorList>
            <consortium name="WormBaseParasite"/>
        </authorList>
    </citation>
    <scope>IDENTIFICATION</scope>
</reference>
<organism evidence="4">
    <name type="scientific">Onchocerca ochengi</name>
    <name type="common">Filarial nematode worm</name>
    <dbReference type="NCBI Taxonomy" id="42157"/>
    <lineage>
        <taxon>Eukaryota</taxon>
        <taxon>Metazoa</taxon>
        <taxon>Ecdysozoa</taxon>
        <taxon>Nematoda</taxon>
        <taxon>Chromadorea</taxon>
        <taxon>Rhabditida</taxon>
        <taxon>Spirurina</taxon>
        <taxon>Spiruromorpha</taxon>
        <taxon>Filarioidea</taxon>
        <taxon>Onchocercidae</taxon>
        <taxon>Onchocerca</taxon>
    </lineage>
</organism>
<proteinExistence type="predicted"/>
<evidence type="ECO:0000313" key="4">
    <source>
        <dbReference type="WBParaSite" id="nOo.2.0.1.t06169-RA"/>
    </source>
</evidence>
<evidence type="ECO:0000256" key="1">
    <source>
        <dbReference type="SAM" id="Coils"/>
    </source>
</evidence>
<dbReference type="WBParaSite" id="nOo.2.0.1.t06169-RA">
    <property type="protein sequence ID" value="nOo.2.0.1.t06169-RA"/>
    <property type="gene ID" value="nOo.2.0.1.g06169"/>
</dbReference>
<evidence type="ECO:0000313" key="2">
    <source>
        <dbReference type="EMBL" id="VDK81291.1"/>
    </source>
</evidence>
<evidence type="ECO:0000313" key="3">
    <source>
        <dbReference type="Proteomes" id="UP000271087"/>
    </source>
</evidence>
<keyword evidence="3" id="KW-1185">Reference proteome</keyword>
<keyword evidence="1" id="KW-0175">Coiled coil</keyword>
<accession>A0A182EDL8</accession>